<evidence type="ECO:0000256" key="2">
    <source>
        <dbReference type="ARBA" id="ARBA00023163"/>
    </source>
</evidence>
<gene>
    <name evidence="4" type="ORF">ATZ33_06105</name>
</gene>
<dbReference type="InterPro" id="IPR050661">
    <property type="entry name" value="BglG_antiterminators"/>
</dbReference>
<sequence length="492" mass="58607">MEYTEILDFESSKLLKIFKLLSVRNEPSSLEELSVKLGVHSKTIARSLKKIKNLIKHYQLEEHLEICCRSKNHFYLKRTNDLYVALFIVRYLNDLPEIIFLKAIIEEKTIQTKQLAKKLLISESSMRRRVKKINQVLKKMTIRLKWGTYELIGEEEQIRALILGFYWFVYQGTENDFLLQEKVRSQCVTDQLVHFFQMKINGLQKESLFRIVQIAAWRSRHGRKVLIKKEWRQYIENSDIFTRFIVAMGSQNLVDNWDHEELSYLYLTVQANFLAYFDPSVQTFIIEEHYSKKTTCYRKTHLATQKFKQVFWDKNFNQSNGSIVSFLSFHLYYELIASFPFERNTTIADLEKNYPSFMRKLEKGIGEMIEENRSYQRIPKEALYSRYFIILSSLIPPLYNEKRVLICLMTDLSLEKEKELGKRITNYFEYKFNLMVIYARTSSSISYADIILTTVIYQALEQQHIQHVLLIEPIFSEELFIQIEKLIKEVGK</sequence>
<evidence type="ECO:0000313" key="5">
    <source>
        <dbReference type="Proteomes" id="UP000065511"/>
    </source>
</evidence>
<accession>A0ABM5W7P9</accession>
<proteinExistence type="predicted"/>
<organism evidence="4 5">
    <name type="scientific">Enterococcus silesiacus</name>
    <dbReference type="NCBI Taxonomy" id="332949"/>
    <lineage>
        <taxon>Bacteria</taxon>
        <taxon>Bacillati</taxon>
        <taxon>Bacillota</taxon>
        <taxon>Bacilli</taxon>
        <taxon>Lactobacillales</taxon>
        <taxon>Enterococcaceae</taxon>
        <taxon>Enterococcus</taxon>
    </lineage>
</organism>
<dbReference type="Proteomes" id="UP000065511">
    <property type="component" value="Chromosome"/>
</dbReference>
<reference evidence="4 5" key="1">
    <citation type="submission" date="2015-12" db="EMBL/GenBank/DDBJ databases">
        <authorList>
            <person name="Lauer A."/>
            <person name="Humrighouse B."/>
            <person name="Loparev V."/>
            <person name="Shewmaker P.L."/>
            <person name="Whitney A.M."/>
            <person name="McLaughlin R.W."/>
        </authorList>
    </citation>
    <scope>NUCLEOTIDE SEQUENCE [LARGE SCALE GENOMIC DNA]</scope>
    <source>
        <strain evidence="4 5">LMG 23085</strain>
    </source>
</reference>
<keyword evidence="5" id="KW-1185">Reference proteome</keyword>
<name>A0ABM5W7P9_9ENTE</name>
<dbReference type="Gene3D" id="1.10.10.10">
    <property type="entry name" value="Winged helix-like DNA-binding domain superfamily/Winged helix DNA-binding domain"/>
    <property type="match status" value="1"/>
</dbReference>
<dbReference type="Pfam" id="PF05043">
    <property type="entry name" value="Mga"/>
    <property type="match status" value="1"/>
</dbReference>
<protein>
    <recommendedName>
        <fullName evidence="3">Mga helix-turn-helix domain-containing protein</fullName>
    </recommendedName>
</protein>
<dbReference type="InterPro" id="IPR036388">
    <property type="entry name" value="WH-like_DNA-bd_sf"/>
</dbReference>
<evidence type="ECO:0000259" key="3">
    <source>
        <dbReference type="Pfam" id="PF05043"/>
    </source>
</evidence>
<dbReference type="RefSeq" id="WP_071878536.1">
    <property type="nucleotide sequence ID" value="NZ_JXLC01000021.1"/>
</dbReference>
<dbReference type="EMBL" id="CP013614">
    <property type="protein sequence ID" value="ALS00956.1"/>
    <property type="molecule type" value="Genomic_DNA"/>
</dbReference>
<keyword evidence="1" id="KW-0805">Transcription regulation</keyword>
<evidence type="ECO:0000256" key="1">
    <source>
        <dbReference type="ARBA" id="ARBA00023015"/>
    </source>
</evidence>
<keyword evidence="2" id="KW-0804">Transcription</keyword>
<dbReference type="PANTHER" id="PTHR30185:SF13">
    <property type="entry name" value="LICABCH OPERON REGULATOR-RELATED"/>
    <property type="match status" value="1"/>
</dbReference>
<feature type="domain" description="Mga helix-turn-helix" evidence="3">
    <location>
        <begin position="89"/>
        <end position="166"/>
    </location>
</feature>
<dbReference type="PANTHER" id="PTHR30185">
    <property type="entry name" value="CRYPTIC BETA-GLUCOSIDE BGL OPERON ANTITERMINATOR"/>
    <property type="match status" value="1"/>
</dbReference>
<dbReference type="InterPro" id="IPR007737">
    <property type="entry name" value="Mga_HTH"/>
</dbReference>
<evidence type="ECO:0000313" key="4">
    <source>
        <dbReference type="EMBL" id="ALS00956.1"/>
    </source>
</evidence>